<sequence>MPFKAEWTGKELASALCDGLVADGKLKEKPAFIRTDREAKIAELFASIGLDGAKMATFDNPGPLEVCIRKVTEGEAWVDDVVAGLINMLPESAAHAEKHVEMDQETKKQLAEAHELTLHRQQDKGKRKGGGRGKGKWTDGKWADEGCYHCGGQGHFARDCPDKGSGKGKDWGDKGGGKGYGGGGGKRGKDESCFSCGGSGHFARDCPEDRGKGHK</sequence>
<accession>A0ABP0I4B3</accession>
<dbReference type="InterPro" id="IPR001878">
    <property type="entry name" value="Znf_CCHC"/>
</dbReference>
<feature type="region of interest" description="Disordered" evidence="2">
    <location>
        <begin position="159"/>
        <end position="189"/>
    </location>
</feature>
<dbReference type="PROSITE" id="PS50158">
    <property type="entry name" value="ZF_CCHC"/>
    <property type="match status" value="2"/>
</dbReference>
<feature type="region of interest" description="Disordered" evidence="2">
    <location>
        <begin position="116"/>
        <end position="137"/>
    </location>
</feature>
<keyword evidence="5" id="KW-1185">Reference proteome</keyword>
<name>A0ABP0I4B3_9DINO</name>
<proteinExistence type="predicted"/>
<dbReference type="EMBL" id="CAXAMN010002025">
    <property type="protein sequence ID" value="CAK8997396.1"/>
    <property type="molecule type" value="Genomic_DNA"/>
</dbReference>
<keyword evidence="1" id="KW-0863">Zinc-finger</keyword>
<evidence type="ECO:0000313" key="4">
    <source>
        <dbReference type="EMBL" id="CAK8997396.1"/>
    </source>
</evidence>
<organism evidence="4 5">
    <name type="scientific">Durusdinium trenchii</name>
    <dbReference type="NCBI Taxonomy" id="1381693"/>
    <lineage>
        <taxon>Eukaryota</taxon>
        <taxon>Sar</taxon>
        <taxon>Alveolata</taxon>
        <taxon>Dinophyceae</taxon>
        <taxon>Suessiales</taxon>
        <taxon>Symbiodiniaceae</taxon>
        <taxon>Durusdinium</taxon>
    </lineage>
</organism>
<evidence type="ECO:0000256" key="2">
    <source>
        <dbReference type="SAM" id="MobiDB-lite"/>
    </source>
</evidence>
<dbReference type="Pfam" id="PF00098">
    <property type="entry name" value="zf-CCHC"/>
    <property type="match status" value="2"/>
</dbReference>
<feature type="domain" description="CCHC-type" evidence="3">
    <location>
        <begin position="193"/>
        <end position="208"/>
    </location>
</feature>
<feature type="compositionally biased region" description="Basic residues" evidence="2">
    <location>
        <begin position="125"/>
        <end position="135"/>
    </location>
</feature>
<dbReference type="PANTHER" id="PTHR23002">
    <property type="entry name" value="ZINC FINGER CCHC DOMAIN CONTAINING PROTEIN"/>
    <property type="match status" value="1"/>
</dbReference>
<gene>
    <name evidence="4" type="ORF">CCMP2556_LOCUS4842</name>
</gene>
<comment type="caution">
    <text evidence="4">The sequence shown here is derived from an EMBL/GenBank/DDBJ whole genome shotgun (WGS) entry which is preliminary data.</text>
</comment>
<feature type="compositionally biased region" description="Basic and acidic residues" evidence="2">
    <location>
        <begin position="159"/>
        <end position="176"/>
    </location>
</feature>
<evidence type="ECO:0000259" key="3">
    <source>
        <dbReference type="PROSITE" id="PS50158"/>
    </source>
</evidence>
<feature type="domain" description="CCHC-type" evidence="3">
    <location>
        <begin position="147"/>
        <end position="162"/>
    </location>
</feature>
<dbReference type="InterPro" id="IPR036875">
    <property type="entry name" value="Znf_CCHC_sf"/>
</dbReference>
<keyword evidence="1" id="KW-0479">Metal-binding</keyword>
<protein>
    <recommendedName>
        <fullName evidence="3">CCHC-type domain-containing protein</fullName>
    </recommendedName>
</protein>
<dbReference type="InterPro" id="IPR051714">
    <property type="entry name" value="Znf_CCHC_NABP"/>
</dbReference>
<dbReference type="SMART" id="SM00343">
    <property type="entry name" value="ZnF_C2HC"/>
    <property type="match status" value="2"/>
</dbReference>
<reference evidence="4 5" key="1">
    <citation type="submission" date="2024-02" db="EMBL/GenBank/DDBJ databases">
        <authorList>
            <person name="Chen Y."/>
            <person name="Shah S."/>
            <person name="Dougan E. K."/>
            <person name="Thang M."/>
            <person name="Chan C."/>
        </authorList>
    </citation>
    <scope>NUCLEOTIDE SEQUENCE [LARGE SCALE GENOMIC DNA]</scope>
</reference>
<dbReference type="Gene3D" id="4.10.60.10">
    <property type="entry name" value="Zinc finger, CCHC-type"/>
    <property type="match status" value="2"/>
</dbReference>
<evidence type="ECO:0000313" key="5">
    <source>
        <dbReference type="Proteomes" id="UP001642484"/>
    </source>
</evidence>
<keyword evidence="1" id="KW-0862">Zinc</keyword>
<dbReference type="Proteomes" id="UP001642484">
    <property type="component" value="Unassembled WGS sequence"/>
</dbReference>
<dbReference type="SUPFAM" id="SSF57756">
    <property type="entry name" value="Retrovirus zinc finger-like domains"/>
    <property type="match status" value="2"/>
</dbReference>
<evidence type="ECO:0000256" key="1">
    <source>
        <dbReference type="PROSITE-ProRule" id="PRU00047"/>
    </source>
</evidence>